<evidence type="ECO:0000256" key="1">
    <source>
        <dbReference type="SAM" id="MobiDB-lite"/>
    </source>
</evidence>
<proteinExistence type="predicted"/>
<accession>A0A533IBC7</accession>
<dbReference type="SUPFAM" id="SSF52540">
    <property type="entry name" value="P-loop containing nucleoside triphosphate hydrolases"/>
    <property type="match status" value="1"/>
</dbReference>
<protein>
    <recommendedName>
        <fullName evidence="4">Protein ImuA</fullName>
    </recommendedName>
</protein>
<dbReference type="InterPro" id="IPR027417">
    <property type="entry name" value="P-loop_NTPase"/>
</dbReference>
<sequence length="228" mass="24636">MLSLLSTENARSEAPQPARSAELFAAGDGAFQGFVMAHLEGAVLWLQDRQSARLTGRPWLAGSRCQPLLMRPAHPRDVLIAAEEGLACRALSAVVAEIHGNPSALSFTATRRLALRADAHGVRLWLIRHAANPQPSALRDRWRVTALPSRANPDDPAAPGTALWQVELLRSRDKRPQIWVVSHEPDREGAPDRLHFVAELPDRAAVAPDDAHGRDAGVRPAGDGRAAG</sequence>
<name>A0A533IBC7_PARDE</name>
<reference evidence="2 3" key="1">
    <citation type="journal article" date="2017" name="Nat. Commun.">
        <title>In situ click chemistry generation of cyclooxygenase-2 inhibitors.</title>
        <authorList>
            <person name="Bhardwaj A."/>
            <person name="Kaur J."/>
            <person name="Wuest M."/>
            <person name="Wuest F."/>
        </authorList>
    </citation>
    <scope>NUCLEOTIDE SEQUENCE [LARGE SCALE GENOMIC DNA]</scope>
    <source>
        <strain evidence="2">S2_012_000_R3_94</strain>
    </source>
</reference>
<evidence type="ECO:0000313" key="3">
    <source>
        <dbReference type="Proteomes" id="UP000315344"/>
    </source>
</evidence>
<feature type="region of interest" description="Disordered" evidence="1">
    <location>
        <begin position="204"/>
        <end position="228"/>
    </location>
</feature>
<organism evidence="2 3">
    <name type="scientific">Paracoccus denitrificans</name>
    <dbReference type="NCBI Taxonomy" id="266"/>
    <lineage>
        <taxon>Bacteria</taxon>
        <taxon>Pseudomonadati</taxon>
        <taxon>Pseudomonadota</taxon>
        <taxon>Alphaproteobacteria</taxon>
        <taxon>Rhodobacterales</taxon>
        <taxon>Paracoccaceae</taxon>
        <taxon>Paracoccus</taxon>
    </lineage>
</organism>
<dbReference type="Gene3D" id="3.40.50.300">
    <property type="entry name" value="P-loop containing nucleotide triphosphate hydrolases"/>
    <property type="match status" value="1"/>
</dbReference>
<dbReference type="EMBL" id="VAFL01000001">
    <property type="protein sequence ID" value="TKW68789.1"/>
    <property type="molecule type" value="Genomic_DNA"/>
</dbReference>
<dbReference type="Proteomes" id="UP000315344">
    <property type="component" value="Unassembled WGS sequence"/>
</dbReference>
<dbReference type="AlphaFoldDB" id="A0A533IBC7"/>
<evidence type="ECO:0000313" key="2">
    <source>
        <dbReference type="EMBL" id="TKW68789.1"/>
    </source>
</evidence>
<gene>
    <name evidence="2" type="ORF">DI616_02010</name>
</gene>
<comment type="caution">
    <text evidence="2">The sequence shown here is derived from an EMBL/GenBank/DDBJ whole genome shotgun (WGS) entry which is preliminary data.</text>
</comment>
<evidence type="ECO:0008006" key="4">
    <source>
        <dbReference type="Google" id="ProtNLM"/>
    </source>
</evidence>